<comment type="caution">
    <text evidence="2">The sequence shown here is derived from an EMBL/GenBank/DDBJ whole genome shotgun (WGS) entry which is preliminary data.</text>
</comment>
<gene>
    <name evidence="2" type="ORF">G3W61_18705</name>
    <name evidence="1" type="ORF">XP315_20435</name>
</gene>
<evidence type="ECO:0000313" key="4">
    <source>
        <dbReference type="Proteomes" id="UP000471082"/>
    </source>
</evidence>
<evidence type="ECO:0000313" key="3">
    <source>
        <dbReference type="Proteomes" id="UP000035369"/>
    </source>
</evidence>
<dbReference type="KEGG" id="xpe:BJD13_00075"/>
<evidence type="ECO:0000313" key="2">
    <source>
        <dbReference type="EMBL" id="NEL78252.1"/>
    </source>
</evidence>
<sequence>MNSLVALVSSRNGGIDIVLFNKERERTLSVTHGTGLTVTDALCDALAQHTAFFIDEDVELALCVAALRNSEVQLSIRNGTIHAH</sequence>
<protein>
    <submittedName>
        <fullName evidence="2">Uncharacterized protein</fullName>
    </submittedName>
</protein>
<dbReference type="EMBL" id="JZUY01000051">
    <property type="protein sequence ID" value="KLC01938.1"/>
    <property type="molecule type" value="Genomic_DNA"/>
</dbReference>
<dbReference type="GeneID" id="46984148"/>
<evidence type="ECO:0000313" key="1">
    <source>
        <dbReference type="EMBL" id="KLC01938.1"/>
    </source>
</evidence>
<keyword evidence="3" id="KW-1185">Reference proteome</keyword>
<dbReference type="AlphaFoldDB" id="A0A0G8XCC9"/>
<organism evidence="2 4">
    <name type="scientific">Xanthomonas perforans</name>
    <dbReference type="NCBI Taxonomy" id="442694"/>
    <lineage>
        <taxon>Bacteria</taxon>
        <taxon>Pseudomonadati</taxon>
        <taxon>Pseudomonadota</taxon>
        <taxon>Gammaproteobacteria</taxon>
        <taxon>Lysobacterales</taxon>
        <taxon>Lysobacteraceae</taxon>
        <taxon>Xanthomonas</taxon>
    </lineage>
</organism>
<name>A0A0G8XCC9_XANPE</name>
<dbReference type="Proteomes" id="UP000471082">
    <property type="component" value="Unassembled WGS sequence"/>
</dbReference>
<reference evidence="2 4" key="2">
    <citation type="submission" date="2019-11" db="EMBL/GenBank/DDBJ databases">
        <title>Genome-resolved metagenomics to study the prevalence of co-infection and intraspecific heterogeneity among plant pathogen metapopulations.</title>
        <authorList>
            <person name="Newberry E."/>
            <person name="Bhandari R."/>
            <person name="Kemble J."/>
            <person name="Sikora E."/>
            <person name="Potnis N."/>
        </authorList>
    </citation>
    <scope>NUCLEOTIDE SEQUENCE [LARGE SCALE GENOMIC DNA]</scope>
    <source>
        <strain evidence="2">Xp_Tom_Tuscaloosa_18b</strain>
    </source>
</reference>
<dbReference type="EMBL" id="JAAGYU010000114">
    <property type="protein sequence ID" value="NEL78252.1"/>
    <property type="molecule type" value="Genomic_DNA"/>
</dbReference>
<accession>A0A0G8XCC9</accession>
<reference evidence="1 3" key="1">
    <citation type="submission" date="2015-02" db="EMBL/GenBank/DDBJ databases">
        <title>Whole genome sequencing of multiple isolates of three species of pepper and tomato-infecting xanthomonads reveals genetic diversity in field strains and pinpoints effectors responsible for host specificity.</title>
        <authorList>
            <person name="Schwartz A."/>
            <person name="Dahlbeck D."/>
            <person name="Staskawicz B."/>
            <person name="Bart R."/>
            <person name="Potnis N."/>
            <person name="Minsavage G."/>
            <person name="Timilsina S."/>
            <person name="Goss E."/>
            <person name="Jones J."/>
            <person name="Vallad G."/>
            <person name="Barak J."/>
            <person name="Miller S."/>
            <person name="Ritchie D."/>
            <person name="Martins J.Jr."/>
            <person name="Patane J.S."/>
            <person name="Setubal J.C."/>
        </authorList>
    </citation>
    <scope>NUCLEOTIDE SEQUENCE [LARGE SCALE GENOMIC DNA]</scope>
    <source>
        <strain evidence="1 3">Xp3-15</strain>
    </source>
</reference>
<proteinExistence type="predicted"/>
<dbReference type="RefSeq" id="WP_005989643.1">
    <property type="nucleotide sequence ID" value="NZ_CP018472.1"/>
</dbReference>
<dbReference type="Proteomes" id="UP000035369">
    <property type="component" value="Unassembled WGS sequence"/>
</dbReference>